<dbReference type="PANTHER" id="PTHR47957">
    <property type="entry name" value="ATP-DEPENDENT HELICASE HRQ1"/>
    <property type="match status" value="1"/>
</dbReference>
<dbReference type="InterPro" id="IPR014001">
    <property type="entry name" value="Helicase_ATP-bd"/>
</dbReference>
<dbReference type="Proteomes" id="UP000722791">
    <property type="component" value="Unassembled WGS sequence"/>
</dbReference>
<dbReference type="InterPro" id="IPR027417">
    <property type="entry name" value="P-loop_NTPase"/>
</dbReference>
<name>A0A8J4GR53_9CHLO</name>
<dbReference type="GO" id="GO:0005524">
    <property type="term" value="F:ATP binding"/>
    <property type="evidence" value="ECO:0007669"/>
    <property type="project" value="UniProtKB-KW"/>
</dbReference>
<keyword evidence="2" id="KW-0067">ATP-binding</keyword>
<feature type="compositionally biased region" description="Low complexity" evidence="3">
    <location>
        <begin position="899"/>
        <end position="927"/>
    </location>
</feature>
<evidence type="ECO:0000256" key="2">
    <source>
        <dbReference type="ARBA" id="ARBA00022840"/>
    </source>
</evidence>
<feature type="region of interest" description="Disordered" evidence="3">
    <location>
        <begin position="134"/>
        <end position="153"/>
    </location>
</feature>
<dbReference type="Pfam" id="PF09369">
    <property type="entry name" value="MZB"/>
    <property type="match status" value="1"/>
</dbReference>
<dbReference type="CDD" id="cd17923">
    <property type="entry name" value="DEXHc_Hrq1-like"/>
    <property type="match status" value="1"/>
</dbReference>
<feature type="compositionally biased region" description="Gly residues" evidence="3">
    <location>
        <begin position="753"/>
        <end position="762"/>
    </location>
</feature>
<dbReference type="GO" id="GO:0003676">
    <property type="term" value="F:nucleic acid binding"/>
    <property type="evidence" value="ECO:0007669"/>
    <property type="project" value="InterPro"/>
</dbReference>
<feature type="compositionally biased region" description="Polar residues" evidence="3">
    <location>
        <begin position="140"/>
        <end position="153"/>
    </location>
</feature>
<organism evidence="6 7">
    <name type="scientific">Volvox reticuliferus</name>
    <dbReference type="NCBI Taxonomy" id="1737510"/>
    <lineage>
        <taxon>Eukaryota</taxon>
        <taxon>Viridiplantae</taxon>
        <taxon>Chlorophyta</taxon>
        <taxon>core chlorophytes</taxon>
        <taxon>Chlorophyceae</taxon>
        <taxon>CS clade</taxon>
        <taxon>Chlamydomonadales</taxon>
        <taxon>Volvocaceae</taxon>
        <taxon>Volvox</taxon>
    </lineage>
</organism>
<dbReference type="InterPro" id="IPR018973">
    <property type="entry name" value="MZB"/>
</dbReference>
<gene>
    <name evidence="6" type="ORF">Vretimale_15635</name>
</gene>
<dbReference type="GO" id="GO:0036297">
    <property type="term" value="P:interstrand cross-link repair"/>
    <property type="evidence" value="ECO:0007669"/>
    <property type="project" value="TreeGrafter"/>
</dbReference>
<dbReference type="PROSITE" id="PS51194">
    <property type="entry name" value="HELICASE_CTER"/>
    <property type="match status" value="1"/>
</dbReference>
<feature type="region of interest" description="Disordered" evidence="3">
    <location>
        <begin position="731"/>
        <end position="793"/>
    </location>
</feature>
<comment type="caution">
    <text evidence="6">The sequence shown here is derived from an EMBL/GenBank/DDBJ whole genome shotgun (WGS) entry which is preliminary data.</text>
</comment>
<dbReference type="Pfam" id="PF22982">
    <property type="entry name" value="WHD_HRQ1"/>
    <property type="match status" value="1"/>
</dbReference>
<dbReference type="SMART" id="SM00490">
    <property type="entry name" value="HELICc"/>
    <property type="match status" value="1"/>
</dbReference>
<feature type="region of interest" description="Disordered" evidence="3">
    <location>
        <begin position="89"/>
        <end position="108"/>
    </location>
</feature>
<dbReference type="Pfam" id="PF00270">
    <property type="entry name" value="DEAD"/>
    <property type="match status" value="1"/>
</dbReference>
<evidence type="ECO:0000259" key="4">
    <source>
        <dbReference type="PROSITE" id="PS51192"/>
    </source>
</evidence>
<feature type="domain" description="Helicase C-terminal" evidence="5">
    <location>
        <begin position="1708"/>
        <end position="1864"/>
    </location>
</feature>
<proteinExistence type="predicted"/>
<feature type="compositionally biased region" description="Basic and acidic residues" evidence="3">
    <location>
        <begin position="766"/>
        <end position="779"/>
    </location>
</feature>
<sequence>MTTRIQVRSLTGWSGMVEGDGDGETVADLRRKVTALNPQLSRFKIFCKGVAIADSTPLSLLAVGQGEFLTIVPIASTKDRAAARGSNVATAAAASGPPSRPSRASLPPAELATDFSTEQPVPYTSEGLITLLPGYESRPNRTPSKPRTASLPSTMPALPALPGLAAPLRPQPQTVEFHGHPWECAQMPASASRAPHCYGSGAVGHVEIATLTAMEEGLAPASTMEVKAVSTSAAAAESLAQEPVMVTVLAPGAPGAAAIAVGTCSRVGLSGRTVGLAGESACASEEGADGYRNLEPSQPAVEGERIHMMAGRVNVAGAATFAPQQDLFDELKSELLEAGTLCSIKAAGRQQEEPAEVATAAELAETTRAAAAAAKDATARSVPSVYEPVADSHRRHKKAKQADAPPPPRQQQSFESGAGELTRKEVLQDRIKSGPQSDRGRGCDCERAAHLSGGQQDDYGGGDGACISESHPSTKIRVRQRRRQQRSLDLEFVEGEKTKRGGGCSAPEVASGIAATGAGGGASAGEAIPSSSKEGGGAVSGMVGQRSRRPKVAFIPSGPLFQRAVADCVLPLPPSLERLQRIFRGVNTLYTFLLGQQVQMTWDNACEALQSQMPDLNITLDDLLLAAALVPDVLVTKMGTHGSVVSHATCRNQLHHHHGVEEASAAGGGGSGSLHKLMAAHGWRTDLAVHLDRVAEADSAAEGTVQCTSGGISVELIDPGRTSPLLYEEAPAAEAPAAEKQAAEKLAVETPGDCGGRRGGGNPDAEDGKRLTGDGDGGDKGAGTGSAEWVMESRQAKRRRRACLARQAAPVVLEDGRRLRFATNVITRRLAAFRRGLVSVLQHLHADFINRLVPAEHSSTRSGVSIAITTVDSTESRDSLHSSKTAPVAAAMAAKPSHATSMAAAAGPASTPTATPTPTATATTTSAVDPLPGTASWDPVVRRDWHPLFSALLRRDGITFQQLRSAAAELRSQREIRMQTTAGGSSSQRCPGTAPRPPTILKQYEPCLSSGTLTPVGLLRHLQELPWYKGQVVHVEVLPARPAAFARPTAPLASPVLRALGSMGILEGRLYTHQADAVDALLGYGSPSDYAQQPQNPHFPHHHAHYHEHHHGHQDHERQEVELQKQNHGVPLPGQAGVGPGPTGSFAASPMSRGRHVVVATSTASGKSLCYLVPLMQALSDDPDACALLMFPTKALAQDQLRAIRGLMEAAFGGPTGTVVPAVEVYDGDTSMSERPDIRQRAQVVLTNPDMLHATVLPGHRQFHRLLAKLALVVVDEGHVYEGVFGCHTALVLRRLRRLCNHVYGVAPRFVVTSATVANPLQLATRLLGVDETEIALLGPERDGSPCALRRFVLWNPPLTGRAVKAAEATATAEAARADSNMTRTEARAAVRITRNAERARQRQLLQEARAARVRASQLATERLAGGAAGAAAQEEMLQLAAAARPLQQLKEALFGNSPRKRHAAERRLAEVQAATVAAAAGASTAAAAAAIGGRGTALISKSVKIKEEPDETKLPVGPVSDIKLGQAQKPVSLPPSLQAGSRNPGSGATGRSEPPPVMAQDVVAMAAQVRAALSAAVDMNGGGGIEGNRRQLPHLASFLPVASTTGNTVPDSTRSAAAAAAVDATAVAMAPTAQPSRPLILRTSGLIAAAAALGLPPANGGGGAATAAADSRVVRELLSQLPGPEWKEKHGAAGTPLEHRRDSPIVEMALLLAECVQHGLRTIAFCKSRKLCELVTAYTRETLLACAPGYEGRVKVYRAGYSPAERRAMEADIHSGRLLALAATNALELGVDVGGLDVTLHLGFPGSVASLRQQAGRAGRRQQESLSLVVGFDGPLDQHFMRHPEHLFGRPVESVQIDVYNPDVLQQHLLCAALEHPLLLDQDMPFFGSRMADIVTRLLDASLISRRPGAPFGSTSGGGNQEWGGVPAGGNGGGGGVWDAWLSVPLVYSGPKDNPASAICLRSIDPERFVIWDETTRMPLEEIEANMAFYEVYDGAVYMFQGRPYLCRQLNLSERVAIVRPADVKYYTKVKDYTDVYVTGGHVAYPAPTPALHRVMETQGSACGPGLKSPRRIAAGVTAPVTTISETREPVASANASEAAPMTGAATATGGAATPNFGTAVASVSATTASCESALVVVRYLGFHRVWQGSNRVFDTVDLFLPDVIYETQAAYVRVPPSARRECSARNLSFREGCHAANHALLNVVPLFLIANARDLGTECDNPYDARYRVERLLVYDKHRGGMGLSVAAAPLFPALLERAHRLVSECSCHYAKGCPQCVQHLECRNYNAVLNKAAAEVVLRHVLEQERAHAEVVVTRLRQGSRGAEMPEGTEDEEKGVLDSGCNI</sequence>
<feature type="region of interest" description="Disordered" evidence="3">
    <location>
        <begin position="1086"/>
        <end position="1123"/>
    </location>
</feature>
<feature type="region of interest" description="Disordered" evidence="3">
    <location>
        <begin position="2322"/>
        <end position="2346"/>
    </location>
</feature>
<accession>A0A8J4GR53</accession>
<dbReference type="CDD" id="cd18797">
    <property type="entry name" value="SF2_C_Hrq"/>
    <property type="match status" value="1"/>
</dbReference>
<feature type="compositionally biased region" description="Basic residues" evidence="3">
    <location>
        <begin position="474"/>
        <end position="484"/>
    </location>
</feature>
<feature type="domain" description="Helicase ATP-binding" evidence="4">
    <location>
        <begin position="1148"/>
        <end position="1335"/>
    </location>
</feature>
<dbReference type="InterPro" id="IPR055227">
    <property type="entry name" value="HRQ1_WHD"/>
</dbReference>
<evidence type="ECO:0000256" key="1">
    <source>
        <dbReference type="ARBA" id="ARBA00022741"/>
    </source>
</evidence>
<evidence type="ECO:0000256" key="3">
    <source>
        <dbReference type="SAM" id="MobiDB-lite"/>
    </source>
</evidence>
<dbReference type="EMBL" id="BNCQ01000042">
    <property type="protein sequence ID" value="GIM12255.1"/>
    <property type="molecule type" value="Genomic_DNA"/>
</dbReference>
<keyword evidence="1" id="KW-0547">Nucleotide-binding</keyword>
<dbReference type="Gene3D" id="3.40.50.300">
    <property type="entry name" value="P-loop containing nucleotide triphosphate hydrolases"/>
    <property type="match status" value="2"/>
</dbReference>
<feature type="region of interest" description="Disordered" evidence="3">
    <location>
        <begin position="524"/>
        <end position="544"/>
    </location>
</feature>
<evidence type="ECO:0000313" key="7">
    <source>
        <dbReference type="Proteomes" id="UP000722791"/>
    </source>
</evidence>
<dbReference type="PANTHER" id="PTHR47957:SF3">
    <property type="entry name" value="ATP-DEPENDENT HELICASE HRQ1"/>
    <property type="match status" value="1"/>
</dbReference>
<protein>
    <submittedName>
        <fullName evidence="6">Uncharacterized protein</fullName>
    </submittedName>
</protein>
<dbReference type="GO" id="GO:0043138">
    <property type="term" value="F:3'-5' DNA helicase activity"/>
    <property type="evidence" value="ECO:0007669"/>
    <property type="project" value="TreeGrafter"/>
</dbReference>
<feature type="region of interest" description="Disordered" evidence="3">
    <location>
        <begin position="452"/>
        <end position="484"/>
    </location>
</feature>
<evidence type="ECO:0000259" key="5">
    <source>
        <dbReference type="PROSITE" id="PS51194"/>
    </source>
</evidence>
<feature type="compositionally biased region" description="Low complexity" evidence="3">
    <location>
        <begin position="731"/>
        <end position="740"/>
    </location>
</feature>
<dbReference type="PROSITE" id="PS51192">
    <property type="entry name" value="HELICASE_ATP_BIND_1"/>
    <property type="match status" value="1"/>
</dbReference>
<evidence type="ECO:0000313" key="6">
    <source>
        <dbReference type="EMBL" id="GIM12255.1"/>
    </source>
</evidence>
<feature type="region of interest" description="Disordered" evidence="3">
    <location>
        <begin position="899"/>
        <end position="931"/>
    </location>
</feature>
<dbReference type="InterPro" id="IPR011545">
    <property type="entry name" value="DEAD/DEAH_box_helicase_dom"/>
</dbReference>
<feature type="compositionally biased region" description="Basic and acidic residues" evidence="3">
    <location>
        <begin position="1114"/>
        <end position="1123"/>
    </location>
</feature>
<dbReference type="GO" id="GO:0006289">
    <property type="term" value="P:nucleotide-excision repair"/>
    <property type="evidence" value="ECO:0007669"/>
    <property type="project" value="TreeGrafter"/>
</dbReference>
<feature type="compositionally biased region" description="Basic residues" evidence="3">
    <location>
        <begin position="1099"/>
        <end position="1113"/>
    </location>
</feature>
<dbReference type="InterPro" id="IPR001650">
    <property type="entry name" value="Helicase_C-like"/>
</dbReference>
<feature type="region of interest" description="Disordered" evidence="3">
    <location>
        <begin position="372"/>
        <end position="425"/>
    </location>
</feature>
<dbReference type="Pfam" id="PF00271">
    <property type="entry name" value="Helicase_C"/>
    <property type="match status" value="1"/>
</dbReference>
<reference evidence="6" key="1">
    <citation type="journal article" date="2021" name="Proc. Natl. Acad. Sci. U.S.A.">
        <title>Three genomes in the algal genus Volvox reveal the fate of a haploid sex-determining region after a transition to homothallism.</title>
        <authorList>
            <person name="Yamamoto K."/>
            <person name="Hamaji T."/>
            <person name="Kawai-Toyooka H."/>
            <person name="Matsuzaki R."/>
            <person name="Takahashi F."/>
            <person name="Nishimura Y."/>
            <person name="Kawachi M."/>
            <person name="Noguchi H."/>
            <person name="Minakuchi Y."/>
            <person name="Umen J.G."/>
            <person name="Toyoda A."/>
            <person name="Nozaki H."/>
        </authorList>
    </citation>
    <scope>NUCLEOTIDE SEQUENCE</scope>
    <source>
        <strain evidence="6">NIES-3785</strain>
    </source>
</reference>
<dbReference type="SMART" id="SM00487">
    <property type="entry name" value="DEXDc"/>
    <property type="match status" value="1"/>
</dbReference>
<dbReference type="SUPFAM" id="SSF52540">
    <property type="entry name" value="P-loop containing nucleoside triphosphate hydrolases"/>
    <property type="match status" value="1"/>
</dbReference>
<feature type="region of interest" description="Disordered" evidence="3">
    <location>
        <begin position="1531"/>
        <end position="1557"/>
    </location>
</feature>
<dbReference type="GO" id="GO:0005634">
    <property type="term" value="C:nucleus"/>
    <property type="evidence" value="ECO:0007669"/>
    <property type="project" value="TreeGrafter"/>
</dbReference>